<name>A0ABV6YY70_UNCC1</name>
<sequence>MNKVRVLIYSFIIIIALCVWLPPAQSSSDTLRFVIVNPEIGNPQTVLASFKPLMHWMSNKVKRKIEVIVLPDVEKTVAELEAGTIDMGYTGIIDYFKIQTQFQIEPLVTIVQRKKPSYTSCFVIPLKFKDKSLKDFKNTKFGYTSFHKVVGGLYPQVFLLDNGYSPKLEDFFSEVKSYYSDISAIYDILKGAIDACAISLATLNTLKITSPGLVRNLHILHQQEGLMFAPFFNRADMDSALKEKIITETLAFSKTIEGRQLLMMFKVDDLKIVTDKDYEADRQRAIRLGYISGEKK</sequence>
<reference evidence="1 2" key="1">
    <citation type="submission" date="2024-09" db="EMBL/GenBank/DDBJ databases">
        <title>Laminarin stimulates single cell rates of sulfate reduction while oxygen inhibits transcriptomic activity in coastal marine sediment.</title>
        <authorList>
            <person name="Lindsay M."/>
            <person name="Orcutt B."/>
            <person name="Emerson D."/>
            <person name="Stepanauskas R."/>
            <person name="D'Angelo T."/>
        </authorList>
    </citation>
    <scope>NUCLEOTIDE SEQUENCE [LARGE SCALE GENOMIC DNA]</scope>
    <source>
        <strain evidence="1">SAG AM-311-K15</strain>
    </source>
</reference>
<accession>A0ABV6YY70</accession>
<dbReference type="Proteomes" id="UP001594351">
    <property type="component" value="Unassembled WGS sequence"/>
</dbReference>
<keyword evidence="2" id="KW-1185">Reference proteome</keyword>
<evidence type="ECO:0000313" key="1">
    <source>
        <dbReference type="EMBL" id="MFC1851134.1"/>
    </source>
</evidence>
<protein>
    <submittedName>
        <fullName evidence="1">Phosphate/phosphite/phosphonate ABC transporter substrate-binding protein</fullName>
    </submittedName>
</protein>
<proteinExistence type="predicted"/>
<dbReference type="Gene3D" id="3.40.190.10">
    <property type="entry name" value="Periplasmic binding protein-like II"/>
    <property type="match status" value="2"/>
</dbReference>
<dbReference type="PANTHER" id="PTHR35841">
    <property type="entry name" value="PHOSPHONATES-BINDING PERIPLASMIC PROTEIN"/>
    <property type="match status" value="1"/>
</dbReference>
<dbReference type="PANTHER" id="PTHR35841:SF1">
    <property type="entry name" value="PHOSPHONATES-BINDING PERIPLASMIC PROTEIN"/>
    <property type="match status" value="1"/>
</dbReference>
<dbReference type="SUPFAM" id="SSF53850">
    <property type="entry name" value="Periplasmic binding protein-like II"/>
    <property type="match status" value="1"/>
</dbReference>
<gene>
    <name evidence="1" type="ORF">ACFL27_13145</name>
</gene>
<evidence type="ECO:0000313" key="2">
    <source>
        <dbReference type="Proteomes" id="UP001594351"/>
    </source>
</evidence>
<comment type="caution">
    <text evidence="1">The sequence shown here is derived from an EMBL/GenBank/DDBJ whole genome shotgun (WGS) entry which is preliminary data.</text>
</comment>
<dbReference type="Pfam" id="PF12974">
    <property type="entry name" value="Phosphonate-bd"/>
    <property type="match status" value="1"/>
</dbReference>
<dbReference type="EMBL" id="JBHPBY010000156">
    <property type="protein sequence ID" value="MFC1851134.1"/>
    <property type="molecule type" value="Genomic_DNA"/>
</dbReference>
<organism evidence="1 2">
    <name type="scientific">candidate division CSSED10-310 bacterium</name>
    <dbReference type="NCBI Taxonomy" id="2855610"/>
    <lineage>
        <taxon>Bacteria</taxon>
        <taxon>Bacteria division CSSED10-310</taxon>
    </lineage>
</organism>